<accession>A0A1F5VXD5</accession>
<keyword evidence="1" id="KW-0547">Nucleotide-binding</keyword>
<dbReference type="InterPro" id="IPR027417">
    <property type="entry name" value="P-loop_NTPase"/>
</dbReference>
<dbReference type="GO" id="GO:0006355">
    <property type="term" value="P:regulation of DNA-templated transcription"/>
    <property type="evidence" value="ECO:0007669"/>
    <property type="project" value="InterPro"/>
</dbReference>
<protein>
    <recommendedName>
        <fullName evidence="3">Sigma-54 factor interaction domain-containing protein</fullName>
    </recommendedName>
</protein>
<proteinExistence type="predicted"/>
<dbReference type="GO" id="GO:0005524">
    <property type="term" value="F:ATP binding"/>
    <property type="evidence" value="ECO:0007669"/>
    <property type="project" value="UniProtKB-KW"/>
</dbReference>
<dbReference type="PANTHER" id="PTHR32071">
    <property type="entry name" value="TRANSCRIPTIONAL REGULATORY PROTEIN"/>
    <property type="match status" value="1"/>
</dbReference>
<dbReference type="Proteomes" id="UP000178943">
    <property type="component" value="Unassembled WGS sequence"/>
</dbReference>
<dbReference type="InterPro" id="IPR058031">
    <property type="entry name" value="AAA_lid_NorR"/>
</dbReference>
<dbReference type="SUPFAM" id="SSF52540">
    <property type="entry name" value="P-loop containing nucleoside triphosphate hydrolases"/>
    <property type="match status" value="1"/>
</dbReference>
<dbReference type="Pfam" id="PF25601">
    <property type="entry name" value="AAA_lid_14"/>
    <property type="match status" value="1"/>
</dbReference>
<sequence>MLTIGCSTNYAEMMLSVLYAVQEHKPCLLYGEPATGKYSLAAFMFDLRGAQNGKFYNMLPASKLTKLESLLDKKDSVLFLNNFQNWPLSLIRYINQNRIELLPWLIVSISHANFNYVVEFFSKHEIPLEEFHVVYIPSLRERIDDLLLLAEAVINETAKKYKIPSKQFSRNAKSFIVNYPWYGNFAEFNTILKKALFSSKGHSISEQDMYHYIKVLPEAKERAIADFENYLKEILKDFKYADLSDNSPLYSTVMEEADRVLVDFAMKQAPNLKKACQLLGLSTNTFRKKYIKYYNVK</sequence>
<gene>
    <name evidence="4" type="ORF">A2Y62_00335</name>
</gene>
<evidence type="ECO:0000313" key="5">
    <source>
        <dbReference type="Proteomes" id="UP000178943"/>
    </source>
</evidence>
<dbReference type="AlphaFoldDB" id="A0A1F5VXD5"/>
<dbReference type="PROSITE" id="PS50045">
    <property type="entry name" value="SIGMA54_INTERACT_4"/>
    <property type="match status" value="1"/>
</dbReference>
<dbReference type="Gene3D" id="1.10.10.60">
    <property type="entry name" value="Homeodomain-like"/>
    <property type="match status" value="1"/>
</dbReference>
<name>A0A1F5VXD5_9BACT</name>
<evidence type="ECO:0000256" key="1">
    <source>
        <dbReference type="ARBA" id="ARBA00022741"/>
    </source>
</evidence>
<keyword evidence="2" id="KW-0067">ATP-binding</keyword>
<dbReference type="STRING" id="1817863.A2Y62_00335"/>
<organism evidence="4 5">
    <name type="scientific">Candidatus Fischerbacteria bacterium RBG_13_37_8</name>
    <dbReference type="NCBI Taxonomy" id="1817863"/>
    <lineage>
        <taxon>Bacteria</taxon>
        <taxon>Candidatus Fischeribacteriota</taxon>
    </lineage>
</organism>
<evidence type="ECO:0000313" key="4">
    <source>
        <dbReference type="EMBL" id="OGF68040.1"/>
    </source>
</evidence>
<comment type="caution">
    <text evidence="4">The sequence shown here is derived from an EMBL/GenBank/DDBJ whole genome shotgun (WGS) entry which is preliminary data.</text>
</comment>
<dbReference type="InterPro" id="IPR002078">
    <property type="entry name" value="Sigma_54_int"/>
</dbReference>
<dbReference type="EMBL" id="MFGW01000029">
    <property type="protein sequence ID" value="OGF68040.1"/>
    <property type="molecule type" value="Genomic_DNA"/>
</dbReference>
<dbReference type="Gene3D" id="1.10.8.60">
    <property type="match status" value="1"/>
</dbReference>
<evidence type="ECO:0000256" key="2">
    <source>
        <dbReference type="ARBA" id="ARBA00022840"/>
    </source>
</evidence>
<reference evidence="4 5" key="1">
    <citation type="journal article" date="2016" name="Nat. Commun.">
        <title>Thousands of microbial genomes shed light on interconnected biogeochemical processes in an aquifer system.</title>
        <authorList>
            <person name="Anantharaman K."/>
            <person name="Brown C.T."/>
            <person name="Hug L.A."/>
            <person name="Sharon I."/>
            <person name="Castelle C.J."/>
            <person name="Probst A.J."/>
            <person name="Thomas B.C."/>
            <person name="Singh A."/>
            <person name="Wilkins M.J."/>
            <person name="Karaoz U."/>
            <person name="Brodie E.L."/>
            <person name="Williams K.H."/>
            <person name="Hubbard S.S."/>
            <person name="Banfield J.F."/>
        </authorList>
    </citation>
    <scope>NUCLEOTIDE SEQUENCE [LARGE SCALE GENOMIC DNA]</scope>
</reference>
<feature type="domain" description="Sigma-54 factor interaction" evidence="3">
    <location>
        <begin position="46"/>
        <end position="197"/>
    </location>
</feature>
<evidence type="ECO:0000259" key="3">
    <source>
        <dbReference type="PROSITE" id="PS50045"/>
    </source>
</evidence>